<evidence type="ECO:0000256" key="1">
    <source>
        <dbReference type="SAM" id="MobiDB-lite"/>
    </source>
</evidence>
<dbReference type="AlphaFoldDB" id="A0A382LDU5"/>
<feature type="compositionally biased region" description="Polar residues" evidence="1">
    <location>
        <begin position="158"/>
        <end position="184"/>
    </location>
</feature>
<evidence type="ECO:0000313" key="2">
    <source>
        <dbReference type="EMBL" id="SVC34836.1"/>
    </source>
</evidence>
<feature type="region of interest" description="Disordered" evidence="1">
    <location>
        <begin position="156"/>
        <end position="192"/>
    </location>
</feature>
<feature type="compositionally biased region" description="Basic and acidic residues" evidence="1">
    <location>
        <begin position="120"/>
        <end position="133"/>
    </location>
</feature>
<reference evidence="2" key="1">
    <citation type="submission" date="2018-05" db="EMBL/GenBank/DDBJ databases">
        <authorList>
            <person name="Lanie J.A."/>
            <person name="Ng W.-L."/>
            <person name="Kazmierczak K.M."/>
            <person name="Andrzejewski T.M."/>
            <person name="Davidsen T.M."/>
            <person name="Wayne K.J."/>
            <person name="Tettelin H."/>
            <person name="Glass J.I."/>
            <person name="Rusch D."/>
            <person name="Podicherti R."/>
            <person name="Tsui H.-C.T."/>
            <person name="Winkler M.E."/>
        </authorList>
    </citation>
    <scope>NUCLEOTIDE SEQUENCE</scope>
</reference>
<organism evidence="2">
    <name type="scientific">marine metagenome</name>
    <dbReference type="NCBI Taxonomy" id="408172"/>
    <lineage>
        <taxon>unclassified sequences</taxon>
        <taxon>metagenomes</taxon>
        <taxon>ecological metagenomes</taxon>
    </lineage>
</organism>
<feature type="region of interest" description="Disordered" evidence="1">
    <location>
        <begin position="118"/>
        <end position="139"/>
    </location>
</feature>
<proteinExistence type="predicted"/>
<dbReference type="EMBL" id="UINC01086407">
    <property type="protein sequence ID" value="SVC34836.1"/>
    <property type="molecule type" value="Genomic_DNA"/>
</dbReference>
<name>A0A382LDU5_9ZZZZ</name>
<gene>
    <name evidence="2" type="ORF">METZ01_LOCUS287690</name>
</gene>
<accession>A0A382LDU5</accession>
<feature type="non-terminal residue" evidence="2">
    <location>
        <position position="1"/>
    </location>
</feature>
<protein>
    <submittedName>
        <fullName evidence="2">Uncharacterized protein</fullName>
    </submittedName>
</protein>
<sequence>YDTYKDHYFESGERDVKPTELRVWQEFREDRFIFTVNLTYLGEGGISPPWDPDVLDASVYLFVVEDDIMAWSSEEGKEVMSHNVFRETALHNLEVELQPAETWTQEVEWIIPDTIIYPSGHEDRDGNPQEGEHPIPTPINPAKVSVVAVVYDNDDTSRTTTAGKTGNSADTPRAANSATPQSTAYDEENEPPKVVSYDEKLSGNIAEINAVLEDEDGIGSAYVIYNFENGSYDDEAWGVMPMEISENNIATASIEFAEGDPVWYRILLVDGKHGFAASEAKQFEGTGGGKVTEDSPGFGFLAVTMALLIGLIRRKY</sequence>